<evidence type="ECO:0000256" key="1">
    <source>
        <dbReference type="SAM" id="MobiDB-lite"/>
    </source>
</evidence>
<gene>
    <name evidence="2" type="ORF">Cgig2_002030</name>
</gene>
<evidence type="ECO:0000313" key="3">
    <source>
        <dbReference type="Proteomes" id="UP001153076"/>
    </source>
</evidence>
<dbReference type="CDD" id="cd00303">
    <property type="entry name" value="retropepsin_like"/>
    <property type="match status" value="1"/>
</dbReference>
<sequence length="454" mass="49455">MVDTLKNFMSAMTNTITRQVSEQVKRAMEVANSASPLPGCEPSHRTTRSTRDSGTRCPPHTRGNGQVYHWLHSLCDPFQANRLAQRTRQEPVQPRPRDEECSMEIMASITGGYTEGMTRSAWKAQLRGMQQVLMTEQGPHLIAPTMVFGAKEAPHFAFPHNDPLVVEMKIARAIVRRILVDTGSSIDIITWDYLKKMTHSGRDIVPLVHLILGFGGQEVNPNSMNRLPLCFGGKLKAKNLEVDFLVIDLPIAYNYWVASPSSLQHSAATLAPRENASAIVTSCSVILGGPEVPAVATSQDLTKSWISENLDTGLDKVGGRPFDTQGRAADGLISSPYGLRGGSLLWGTGGAVHNRTATRVSRGRLVGSCFPSLAGGGCRYLIGTPVGSLALINRVYLLSLLVHEAVSLLFPPALDLGCHLLWSGIPDFKDCQPCPRLLCIKQEGSQIRTKQKAD</sequence>
<dbReference type="Proteomes" id="UP001153076">
    <property type="component" value="Unassembled WGS sequence"/>
</dbReference>
<organism evidence="2 3">
    <name type="scientific">Carnegiea gigantea</name>
    <dbReference type="NCBI Taxonomy" id="171969"/>
    <lineage>
        <taxon>Eukaryota</taxon>
        <taxon>Viridiplantae</taxon>
        <taxon>Streptophyta</taxon>
        <taxon>Embryophyta</taxon>
        <taxon>Tracheophyta</taxon>
        <taxon>Spermatophyta</taxon>
        <taxon>Magnoliopsida</taxon>
        <taxon>eudicotyledons</taxon>
        <taxon>Gunneridae</taxon>
        <taxon>Pentapetalae</taxon>
        <taxon>Caryophyllales</taxon>
        <taxon>Cactineae</taxon>
        <taxon>Cactaceae</taxon>
        <taxon>Cactoideae</taxon>
        <taxon>Echinocereeae</taxon>
        <taxon>Carnegiea</taxon>
    </lineage>
</organism>
<keyword evidence="3" id="KW-1185">Reference proteome</keyword>
<reference evidence="2" key="1">
    <citation type="submission" date="2022-04" db="EMBL/GenBank/DDBJ databases">
        <title>Carnegiea gigantea Genome sequencing and assembly v2.</title>
        <authorList>
            <person name="Copetti D."/>
            <person name="Sanderson M.J."/>
            <person name="Burquez A."/>
            <person name="Wojciechowski M.F."/>
        </authorList>
    </citation>
    <scope>NUCLEOTIDE SEQUENCE</scope>
    <source>
        <strain evidence="2">SGP5-SGP5p</strain>
        <tissue evidence="2">Aerial part</tissue>
    </source>
</reference>
<feature type="region of interest" description="Disordered" evidence="1">
    <location>
        <begin position="32"/>
        <end position="61"/>
    </location>
</feature>
<proteinExistence type="predicted"/>
<dbReference type="PANTHER" id="PTHR33240:SF17">
    <property type="entry name" value="EUKARYOTIC PEPTIDE CHAIN RELEASE FACTOR GTP-BINDING SUBUNIT-LIKE"/>
    <property type="match status" value="1"/>
</dbReference>
<comment type="caution">
    <text evidence="2">The sequence shown here is derived from an EMBL/GenBank/DDBJ whole genome shotgun (WGS) entry which is preliminary data.</text>
</comment>
<evidence type="ECO:0000313" key="2">
    <source>
        <dbReference type="EMBL" id="KAJ8420089.1"/>
    </source>
</evidence>
<evidence type="ECO:0008006" key="4">
    <source>
        <dbReference type="Google" id="ProtNLM"/>
    </source>
</evidence>
<dbReference type="PANTHER" id="PTHR33240">
    <property type="entry name" value="OS08G0508500 PROTEIN"/>
    <property type="match status" value="1"/>
</dbReference>
<dbReference type="AlphaFoldDB" id="A0A9Q1GIK0"/>
<name>A0A9Q1GIK0_9CARY</name>
<accession>A0A9Q1GIK0</accession>
<dbReference type="EMBL" id="JAKOGI010003885">
    <property type="protein sequence ID" value="KAJ8420089.1"/>
    <property type="molecule type" value="Genomic_DNA"/>
</dbReference>
<protein>
    <recommendedName>
        <fullName evidence="4">Peptidase A2 domain-containing protein</fullName>
    </recommendedName>
</protein>